<keyword evidence="11 12" id="KW-0998">Cell outer membrane</keyword>
<evidence type="ECO:0000313" key="17">
    <source>
        <dbReference type="EMBL" id="MBL3656863.1"/>
    </source>
</evidence>
<keyword evidence="4" id="KW-0410">Iron transport</keyword>
<dbReference type="EMBL" id="JAESIY010000006">
    <property type="protein sequence ID" value="MBL3656863.1"/>
    <property type="molecule type" value="Genomic_DNA"/>
</dbReference>
<dbReference type="SUPFAM" id="SSF56935">
    <property type="entry name" value="Porins"/>
    <property type="match status" value="1"/>
</dbReference>
<evidence type="ECO:0000256" key="5">
    <source>
        <dbReference type="ARBA" id="ARBA00022692"/>
    </source>
</evidence>
<dbReference type="RefSeq" id="WP_202244659.1">
    <property type="nucleotide sequence ID" value="NZ_JAESIY010000006.1"/>
</dbReference>
<evidence type="ECO:0000256" key="3">
    <source>
        <dbReference type="ARBA" id="ARBA00022452"/>
    </source>
</evidence>
<evidence type="ECO:0000256" key="10">
    <source>
        <dbReference type="ARBA" id="ARBA00023136"/>
    </source>
</evidence>
<evidence type="ECO:0000256" key="14">
    <source>
        <dbReference type="SAM" id="SignalP"/>
    </source>
</evidence>
<evidence type="ECO:0000256" key="12">
    <source>
        <dbReference type="PROSITE-ProRule" id="PRU01360"/>
    </source>
</evidence>
<feature type="signal peptide" evidence="14">
    <location>
        <begin position="1"/>
        <end position="18"/>
    </location>
</feature>
<comment type="similarity">
    <text evidence="12 13">Belongs to the TonB-dependent receptor family.</text>
</comment>
<dbReference type="Gene3D" id="2.40.170.20">
    <property type="entry name" value="TonB-dependent receptor, beta-barrel domain"/>
    <property type="match status" value="1"/>
</dbReference>
<evidence type="ECO:0000256" key="8">
    <source>
        <dbReference type="ARBA" id="ARBA00023065"/>
    </source>
</evidence>
<dbReference type="InterPro" id="IPR000531">
    <property type="entry name" value="Beta-barrel_TonB"/>
</dbReference>
<evidence type="ECO:0000256" key="13">
    <source>
        <dbReference type="RuleBase" id="RU003357"/>
    </source>
</evidence>
<keyword evidence="5 12" id="KW-0812">Transmembrane</keyword>
<keyword evidence="6 14" id="KW-0732">Signal</keyword>
<comment type="caution">
    <text evidence="17">The sequence shown here is derived from an EMBL/GenBank/DDBJ whole genome shotgun (WGS) entry which is preliminary data.</text>
</comment>
<keyword evidence="17" id="KW-0675">Receptor</keyword>
<dbReference type="AlphaFoldDB" id="A0A937FA76"/>
<keyword evidence="18" id="KW-1185">Reference proteome</keyword>
<dbReference type="Pfam" id="PF00593">
    <property type="entry name" value="TonB_dep_Rec_b-barrel"/>
    <property type="match status" value="1"/>
</dbReference>
<dbReference type="GO" id="GO:0015344">
    <property type="term" value="F:siderophore uptake transmembrane transporter activity"/>
    <property type="evidence" value="ECO:0007669"/>
    <property type="project" value="TreeGrafter"/>
</dbReference>
<sequence>MRLSILTVMLLSIMHAYGQNSVTGRVTDKETNEVLPGATVRLSNRATATASDGTFSFKGVTKGKYYLKVTFVGYESQEQMLIVGDGDVNVEISLNEETLVTDEVVVSSTRANEDTPTTYSNLSKEDIEENNLGQDLPYVLNMTPSLVTTSDAGAGVGYTGLRIRGSDATRINVTINGVPLNDSESQGVFWVDIPDIASSTQSIQVQRGVGTSTNGGGAFGGTINLQTNSREMKPYAELINSVGSYDTWRHTLGFGTGLIKDHWSFDGRLSKINSDGYIDRAKSDLDSYYLSGGYYGEKTMVKAIMFGGKERTYQSWYGTPQAVLENDREGIEEVIANNGVTEEEAENLREGGRTFNWYLYDDQVDDYKQDHYQLHVSQSILPNLVGNVSLHYTYGRGYYEEYKSGENFTSYALPTLQIGDSVISSTDLVRRRWLDNDFYGATTSFEYVAGNLTLNLGGAYNEYRGDHFGEVIWAEFAPTIPNDYRYYDNDGVKKDGNVYLKANYAFDESLHAFVDVQYRSVNYEIEGIDNDLRTLDMDNNYNFFNPKLGFVYDLKNRSKVYASYSVANREPVRTDFVDSPSTPKHETLYDLEAGYKYESSDYQFSANYYYMDYSNQLVLTGALNDVGSSLRTNVEDSYRMGVELVGSARLTNKLYWQLNATFSRNKISNFTEVFYDYGSNWDQYNEVQVEHEDSDIAFSPNVIAGSQLSFLPLRDVKLSLLSKYVGKQYLDNTSNDNRSIDAYFVNDLRATYTVRTDFIKEINFTFQVNNIFEELYSSNGYTFGYAAGDYEVRENYYYPQATRNFMASLSLKF</sequence>
<evidence type="ECO:0000256" key="1">
    <source>
        <dbReference type="ARBA" id="ARBA00004571"/>
    </source>
</evidence>
<evidence type="ECO:0000256" key="4">
    <source>
        <dbReference type="ARBA" id="ARBA00022496"/>
    </source>
</evidence>
<keyword evidence="3 12" id="KW-1134">Transmembrane beta strand</keyword>
<evidence type="ECO:0000256" key="7">
    <source>
        <dbReference type="ARBA" id="ARBA00023004"/>
    </source>
</evidence>
<feature type="domain" description="TonB-dependent receptor plug" evidence="16">
    <location>
        <begin position="112"/>
        <end position="222"/>
    </location>
</feature>
<keyword evidence="10 12" id="KW-0472">Membrane</keyword>
<evidence type="ECO:0000256" key="11">
    <source>
        <dbReference type="ARBA" id="ARBA00023237"/>
    </source>
</evidence>
<dbReference type="Pfam" id="PF13715">
    <property type="entry name" value="CarbopepD_reg_2"/>
    <property type="match status" value="1"/>
</dbReference>
<keyword evidence="9 13" id="KW-0798">TonB box</keyword>
<dbReference type="Pfam" id="PF07715">
    <property type="entry name" value="Plug"/>
    <property type="match status" value="1"/>
</dbReference>
<dbReference type="InterPro" id="IPR036942">
    <property type="entry name" value="Beta-barrel_TonB_sf"/>
</dbReference>
<name>A0A937FA76_9BACT</name>
<dbReference type="PROSITE" id="PS52016">
    <property type="entry name" value="TONB_DEPENDENT_REC_3"/>
    <property type="match status" value="1"/>
</dbReference>
<dbReference type="Gene3D" id="2.60.40.1120">
    <property type="entry name" value="Carboxypeptidase-like, regulatory domain"/>
    <property type="match status" value="1"/>
</dbReference>
<accession>A0A937FA76</accession>
<gene>
    <name evidence="17" type="ORF">JL102_12020</name>
</gene>
<protein>
    <submittedName>
        <fullName evidence="17">TonB-dependent receptor</fullName>
    </submittedName>
</protein>
<comment type="subcellular location">
    <subcellularLocation>
        <location evidence="1 12">Cell outer membrane</location>
        <topology evidence="1 12">Multi-pass membrane protein</topology>
    </subcellularLocation>
</comment>
<evidence type="ECO:0000256" key="6">
    <source>
        <dbReference type="ARBA" id="ARBA00022729"/>
    </source>
</evidence>
<dbReference type="GO" id="GO:0009279">
    <property type="term" value="C:cell outer membrane"/>
    <property type="evidence" value="ECO:0007669"/>
    <property type="project" value="UniProtKB-SubCell"/>
</dbReference>
<dbReference type="SUPFAM" id="SSF49464">
    <property type="entry name" value="Carboxypeptidase regulatory domain-like"/>
    <property type="match status" value="1"/>
</dbReference>
<dbReference type="PANTHER" id="PTHR32552">
    <property type="entry name" value="FERRICHROME IRON RECEPTOR-RELATED"/>
    <property type="match status" value="1"/>
</dbReference>
<evidence type="ECO:0000259" key="16">
    <source>
        <dbReference type="Pfam" id="PF07715"/>
    </source>
</evidence>
<dbReference type="Gene3D" id="2.170.130.10">
    <property type="entry name" value="TonB-dependent receptor, plug domain"/>
    <property type="match status" value="1"/>
</dbReference>
<dbReference type="InterPro" id="IPR008969">
    <property type="entry name" value="CarboxyPept-like_regulatory"/>
</dbReference>
<keyword evidence="7" id="KW-0408">Iron</keyword>
<dbReference type="Proteomes" id="UP000659388">
    <property type="component" value="Unassembled WGS sequence"/>
</dbReference>
<dbReference type="PANTHER" id="PTHR32552:SF68">
    <property type="entry name" value="FERRICHROME OUTER MEMBRANE TRANSPORTER_PHAGE RECEPTOR"/>
    <property type="match status" value="1"/>
</dbReference>
<dbReference type="InterPro" id="IPR012910">
    <property type="entry name" value="Plug_dom"/>
</dbReference>
<feature type="domain" description="TonB-dependent receptor-like beta-barrel" evidence="15">
    <location>
        <begin position="352"/>
        <end position="771"/>
    </location>
</feature>
<proteinExistence type="inferred from homology"/>
<evidence type="ECO:0000313" key="18">
    <source>
        <dbReference type="Proteomes" id="UP000659388"/>
    </source>
</evidence>
<organism evidence="17 18">
    <name type="scientific">Fulvivirga sediminis</name>
    <dbReference type="NCBI Taxonomy" id="2803949"/>
    <lineage>
        <taxon>Bacteria</taxon>
        <taxon>Pseudomonadati</taxon>
        <taxon>Bacteroidota</taxon>
        <taxon>Cytophagia</taxon>
        <taxon>Cytophagales</taxon>
        <taxon>Fulvivirgaceae</taxon>
        <taxon>Fulvivirga</taxon>
    </lineage>
</organism>
<feature type="chain" id="PRO_5037207760" evidence="14">
    <location>
        <begin position="19"/>
        <end position="813"/>
    </location>
</feature>
<evidence type="ECO:0000256" key="9">
    <source>
        <dbReference type="ARBA" id="ARBA00023077"/>
    </source>
</evidence>
<reference evidence="17" key="1">
    <citation type="submission" date="2021-01" db="EMBL/GenBank/DDBJ databases">
        <title>Fulvivirga kasyanovii gen. nov., sp nov., a novel member of the phylum Bacteroidetes isolated from seawater in a mussel farm.</title>
        <authorList>
            <person name="Zhao L.-H."/>
            <person name="Wang Z.-J."/>
        </authorList>
    </citation>
    <scope>NUCLEOTIDE SEQUENCE</scope>
    <source>
        <strain evidence="17">2943</strain>
    </source>
</reference>
<evidence type="ECO:0000259" key="15">
    <source>
        <dbReference type="Pfam" id="PF00593"/>
    </source>
</evidence>
<evidence type="ECO:0000256" key="2">
    <source>
        <dbReference type="ARBA" id="ARBA00022448"/>
    </source>
</evidence>
<keyword evidence="8" id="KW-0406">Ion transport</keyword>
<keyword evidence="2 12" id="KW-0813">Transport</keyword>
<dbReference type="InterPro" id="IPR039426">
    <property type="entry name" value="TonB-dep_rcpt-like"/>
</dbReference>
<dbReference type="InterPro" id="IPR037066">
    <property type="entry name" value="Plug_dom_sf"/>
</dbReference>